<dbReference type="RefSeq" id="WP_058310741.1">
    <property type="nucleotide sequence ID" value="NZ_CYTW01000001.1"/>
</dbReference>
<feature type="signal peptide" evidence="1">
    <location>
        <begin position="1"/>
        <end position="20"/>
    </location>
</feature>
<dbReference type="EMBL" id="CYTW01000001">
    <property type="protein sequence ID" value="CUJ93554.1"/>
    <property type="molecule type" value="Genomic_DNA"/>
</dbReference>
<sequence>MTLRKLVFAVSLVVATPVLAEDAGFLKMFELKSHEKLADVRAQSTLAPFTTDGCSGGMSATWSVVAHLFPTFEDIHMETPPWQDCCVTHDRAYHLGNEDPTPNASYTARLVADQALQACVAETAESRRDVLKSEYGMSDSQIDMAFRMIGATMYDAVRFGGGPCSGLPWRWGYGWPSCLID</sequence>
<keyword evidence="3" id="KW-1185">Reference proteome</keyword>
<organism evidence="2 3">
    <name type="scientific">Shimia thalassica</name>
    <dbReference type="NCBI Taxonomy" id="1715693"/>
    <lineage>
        <taxon>Bacteria</taxon>
        <taxon>Pseudomonadati</taxon>
        <taxon>Pseudomonadota</taxon>
        <taxon>Alphaproteobacteria</taxon>
        <taxon>Rhodobacterales</taxon>
        <taxon>Roseobacteraceae</taxon>
    </lineage>
</organism>
<gene>
    <name evidence="2" type="ORF">PH7735_01632</name>
</gene>
<evidence type="ECO:0000313" key="3">
    <source>
        <dbReference type="Proteomes" id="UP000051870"/>
    </source>
</evidence>
<evidence type="ECO:0008006" key="4">
    <source>
        <dbReference type="Google" id="ProtNLM"/>
    </source>
</evidence>
<dbReference type="Proteomes" id="UP000051870">
    <property type="component" value="Unassembled WGS sequence"/>
</dbReference>
<dbReference type="GeneID" id="83880683"/>
<evidence type="ECO:0000256" key="1">
    <source>
        <dbReference type="SAM" id="SignalP"/>
    </source>
</evidence>
<dbReference type="STRING" id="1715693.PH7735_01632"/>
<reference evidence="3" key="1">
    <citation type="submission" date="2015-09" db="EMBL/GenBank/DDBJ databases">
        <authorList>
            <person name="Rodrigo-Torres Lidia"/>
            <person name="Arahal R.David."/>
        </authorList>
    </citation>
    <scope>NUCLEOTIDE SEQUENCE [LARGE SCALE GENOMIC DNA]</scope>
    <source>
        <strain evidence="3">CECT 7735</strain>
    </source>
</reference>
<keyword evidence="1" id="KW-0732">Signal</keyword>
<name>A0A0P1IE92_9RHOB</name>
<accession>A0A0P1IE92</accession>
<dbReference type="AlphaFoldDB" id="A0A0P1IE92"/>
<evidence type="ECO:0000313" key="2">
    <source>
        <dbReference type="EMBL" id="CUJ93554.1"/>
    </source>
</evidence>
<feature type="chain" id="PRO_5006065179" description="Prokaryotic phospholipase A2" evidence="1">
    <location>
        <begin position="21"/>
        <end position="181"/>
    </location>
</feature>
<proteinExistence type="predicted"/>
<protein>
    <recommendedName>
        <fullName evidence="4">Prokaryotic phospholipase A2</fullName>
    </recommendedName>
</protein>